<proteinExistence type="predicted"/>
<gene>
    <name evidence="2" type="ORF">CAUJ_LOCUS7522</name>
</gene>
<sequence length="225" mass="24914">MGIVLFRKIVVERRSTYHQSSRLDLLNIGKGASQLEALLRRTKTTNPFSGQSSRGSHSLDVFIRRRCSSDMHTRSLQTASALSSDGVVTCILHNGRGETRHSASDDIRLCADSRPTLPQYNSQPSPPSDSNRAIDSVDGSPSDPSDVTSGRCETQEEQTYQRETFPRDTTTEEPTNVGNVMRRRPIFSRQQLADDNADDDDDAAANEGEKGKNACANTQTRPSWR</sequence>
<dbReference type="AlphaFoldDB" id="A0A8S1H7K5"/>
<evidence type="ECO:0000313" key="3">
    <source>
        <dbReference type="Proteomes" id="UP000835052"/>
    </source>
</evidence>
<feature type="compositionally biased region" description="Acidic residues" evidence="1">
    <location>
        <begin position="195"/>
        <end position="204"/>
    </location>
</feature>
<comment type="caution">
    <text evidence="2">The sequence shown here is derived from an EMBL/GenBank/DDBJ whole genome shotgun (WGS) entry which is preliminary data.</text>
</comment>
<feature type="compositionally biased region" description="Low complexity" evidence="1">
    <location>
        <begin position="136"/>
        <end position="150"/>
    </location>
</feature>
<feature type="compositionally biased region" description="Polar residues" evidence="1">
    <location>
        <begin position="215"/>
        <end position="225"/>
    </location>
</feature>
<dbReference type="Proteomes" id="UP000835052">
    <property type="component" value="Unassembled WGS sequence"/>
</dbReference>
<evidence type="ECO:0000313" key="2">
    <source>
        <dbReference type="EMBL" id="CAD6191603.1"/>
    </source>
</evidence>
<accession>A0A8S1H7K5</accession>
<feature type="region of interest" description="Disordered" evidence="1">
    <location>
        <begin position="113"/>
        <end position="225"/>
    </location>
</feature>
<reference evidence="2" key="1">
    <citation type="submission" date="2020-10" db="EMBL/GenBank/DDBJ databases">
        <authorList>
            <person name="Kikuchi T."/>
        </authorList>
    </citation>
    <scope>NUCLEOTIDE SEQUENCE</scope>
    <source>
        <strain evidence="2">NKZ352</strain>
    </source>
</reference>
<dbReference type="EMBL" id="CAJGYM010000022">
    <property type="protein sequence ID" value="CAD6191603.1"/>
    <property type="molecule type" value="Genomic_DNA"/>
</dbReference>
<evidence type="ECO:0000256" key="1">
    <source>
        <dbReference type="SAM" id="MobiDB-lite"/>
    </source>
</evidence>
<organism evidence="2 3">
    <name type="scientific">Caenorhabditis auriculariae</name>
    <dbReference type="NCBI Taxonomy" id="2777116"/>
    <lineage>
        <taxon>Eukaryota</taxon>
        <taxon>Metazoa</taxon>
        <taxon>Ecdysozoa</taxon>
        <taxon>Nematoda</taxon>
        <taxon>Chromadorea</taxon>
        <taxon>Rhabditida</taxon>
        <taxon>Rhabditina</taxon>
        <taxon>Rhabditomorpha</taxon>
        <taxon>Rhabditoidea</taxon>
        <taxon>Rhabditidae</taxon>
        <taxon>Peloderinae</taxon>
        <taxon>Caenorhabditis</taxon>
    </lineage>
</organism>
<protein>
    <submittedName>
        <fullName evidence="2">Uncharacterized protein</fullName>
    </submittedName>
</protein>
<name>A0A8S1H7K5_9PELO</name>
<keyword evidence="3" id="KW-1185">Reference proteome</keyword>
<feature type="compositionally biased region" description="Polar residues" evidence="1">
    <location>
        <begin position="116"/>
        <end position="133"/>
    </location>
</feature>